<accession>A0ABP2EWB9</accession>
<evidence type="ECO:0000256" key="2">
    <source>
        <dbReference type="ARBA" id="ARBA00022857"/>
    </source>
</evidence>
<name>A0ABP2EWB9_AJEDR</name>
<dbReference type="EMBL" id="EQ999975">
    <property type="protein sequence ID" value="EEQ88339.2"/>
    <property type="molecule type" value="Genomic_DNA"/>
</dbReference>
<dbReference type="Proteomes" id="UP000002039">
    <property type="component" value="Unassembled WGS sequence"/>
</dbReference>
<evidence type="ECO:0000256" key="3">
    <source>
        <dbReference type="ARBA" id="ARBA00023002"/>
    </source>
</evidence>
<sequence length="335" mass="36881">MQYQEQNSILSIYTRPLSILTMSYGNTFDPVKDIPPLNNKVILITGGNNGLGKQSVLEFAKHNPSRIWLAARNVQKAQQAIDDIKQQLPEACKTTISILELDLSSFESIKNAAKIVLAESDRLDILMLNAGIMAVPPGLTKDGYEIQFGTNHMGHALLTKLLLPLLIKTAESGSNTPNGGDVRVVSLSSHGHTHLPKGCFNFESLQTTGEKLGAYTCYFQSKLANVLWARQLAKLYPQFTVAAIHPGVVRTQLMEGATGSAAIIRMLVRVGSRLLTPVDRGVRNQLWASVSKDVRSGEYYEPIGVKGKVSDDGKDDQLARELWDWTEKELRAHCV</sequence>
<organism evidence="4 5">
    <name type="scientific">Ajellomyces dermatitidis (strain ER-3 / ATCC MYA-2586)</name>
    <name type="common">Blastomyces dermatitidis</name>
    <dbReference type="NCBI Taxonomy" id="559297"/>
    <lineage>
        <taxon>Eukaryota</taxon>
        <taxon>Fungi</taxon>
        <taxon>Dikarya</taxon>
        <taxon>Ascomycota</taxon>
        <taxon>Pezizomycotina</taxon>
        <taxon>Eurotiomycetes</taxon>
        <taxon>Eurotiomycetidae</taxon>
        <taxon>Onygenales</taxon>
        <taxon>Ajellomycetaceae</taxon>
        <taxon>Blastomyces</taxon>
    </lineage>
</organism>
<evidence type="ECO:0000313" key="4">
    <source>
        <dbReference type="EMBL" id="EEQ88339.2"/>
    </source>
</evidence>
<proteinExistence type="inferred from homology"/>
<comment type="similarity">
    <text evidence="1">Belongs to the short-chain dehydrogenases/reductases (SDR) family.</text>
</comment>
<dbReference type="PANTHER" id="PTHR24320:SF282">
    <property type="entry name" value="WW DOMAIN-CONTAINING OXIDOREDUCTASE"/>
    <property type="match status" value="1"/>
</dbReference>
<dbReference type="InterPro" id="IPR002347">
    <property type="entry name" value="SDR_fam"/>
</dbReference>
<evidence type="ECO:0000256" key="1">
    <source>
        <dbReference type="ARBA" id="ARBA00006484"/>
    </source>
</evidence>
<dbReference type="SUPFAM" id="SSF51735">
    <property type="entry name" value="NAD(P)-binding Rossmann-fold domains"/>
    <property type="match status" value="1"/>
</dbReference>
<protein>
    <submittedName>
        <fullName evidence="4">Short-chain dehydrogenase/reductase</fullName>
    </submittedName>
</protein>
<keyword evidence="5" id="KW-1185">Reference proteome</keyword>
<dbReference type="PANTHER" id="PTHR24320">
    <property type="entry name" value="RETINOL DEHYDROGENASE"/>
    <property type="match status" value="1"/>
</dbReference>
<dbReference type="RefSeq" id="XP_045275489.1">
    <property type="nucleotide sequence ID" value="XM_045419066.1"/>
</dbReference>
<gene>
    <name evidence="4" type="ORF">BDCG_03459</name>
</gene>
<dbReference type="Gene3D" id="3.40.50.720">
    <property type="entry name" value="NAD(P)-binding Rossmann-like Domain"/>
    <property type="match status" value="1"/>
</dbReference>
<dbReference type="GeneID" id="69025750"/>
<keyword evidence="3" id="KW-0560">Oxidoreductase</keyword>
<reference evidence="5" key="1">
    <citation type="journal article" date="2015" name="PLoS Genet.">
        <title>The dynamic genome and transcriptome of the human fungal pathogen Blastomyces and close relative Emmonsia.</title>
        <authorList>
            <person name="Munoz J.F."/>
            <person name="Gauthier G.M."/>
            <person name="Desjardins C.A."/>
            <person name="Gallo J.E."/>
            <person name="Holder J."/>
            <person name="Sullivan T.D."/>
            <person name="Marty A.J."/>
            <person name="Carmen J.C."/>
            <person name="Chen Z."/>
            <person name="Ding L."/>
            <person name="Gujja S."/>
            <person name="Magrini V."/>
            <person name="Misas E."/>
            <person name="Mitreva M."/>
            <person name="Priest M."/>
            <person name="Saif S."/>
            <person name="Whiston E.A."/>
            <person name="Young S."/>
            <person name="Zeng Q."/>
            <person name="Goldman W.E."/>
            <person name="Mardis E.R."/>
            <person name="Taylor J.W."/>
            <person name="McEwen J.G."/>
            <person name="Clay O.K."/>
            <person name="Klein B.S."/>
            <person name="Cuomo C.A."/>
        </authorList>
    </citation>
    <scope>NUCLEOTIDE SEQUENCE [LARGE SCALE GENOMIC DNA]</scope>
    <source>
        <strain evidence="5">ER-3 / ATCC MYA-2586</strain>
    </source>
</reference>
<keyword evidence="2" id="KW-0521">NADP</keyword>
<dbReference type="InterPro" id="IPR036291">
    <property type="entry name" value="NAD(P)-bd_dom_sf"/>
</dbReference>
<dbReference type="PRINTS" id="PR00081">
    <property type="entry name" value="GDHRDH"/>
</dbReference>
<evidence type="ECO:0000313" key="5">
    <source>
        <dbReference type="Proteomes" id="UP000002039"/>
    </source>
</evidence>
<dbReference type="Pfam" id="PF00106">
    <property type="entry name" value="adh_short"/>
    <property type="match status" value="1"/>
</dbReference>